<feature type="domain" description="Beta-ketoacyl-[acyl-carrier-protein] synthase III C-terminal" evidence="5">
    <location>
        <begin position="371"/>
        <end position="453"/>
    </location>
</feature>
<dbReference type="Pfam" id="PF08541">
    <property type="entry name" value="ACP_syn_III_C"/>
    <property type="match status" value="1"/>
</dbReference>
<keyword evidence="2 3" id="KW-0808">Transferase</keyword>
<dbReference type="InterPro" id="IPR012392">
    <property type="entry name" value="3-ktacl-CoA_syn"/>
</dbReference>
<dbReference type="SUPFAM" id="SSF53901">
    <property type="entry name" value="Thiolase-like"/>
    <property type="match status" value="2"/>
</dbReference>
<protein>
    <recommendedName>
        <fullName evidence="3">3-ketoacyl-CoA synthase</fullName>
        <ecNumber evidence="3">2.3.1.-</ecNumber>
    </recommendedName>
</protein>
<dbReference type="PANTHER" id="PTHR31561">
    <property type="entry name" value="3-KETOACYL-COA SYNTHASE"/>
    <property type="match status" value="1"/>
</dbReference>
<dbReference type="EC" id="2.3.1.-" evidence="3"/>
<evidence type="ECO:0000313" key="6">
    <source>
        <dbReference type="EMBL" id="CAI9929299.1"/>
    </source>
</evidence>
<comment type="pathway">
    <text evidence="3">Lipid metabolism; fatty acid biosynthesis.</text>
</comment>
<dbReference type="Proteomes" id="UP001642409">
    <property type="component" value="Unassembled WGS sequence"/>
</dbReference>
<dbReference type="InterPro" id="IPR013747">
    <property type="entry name" value="ACP_syn_III_C"/>
</dbReference>
<organism evidence="6">
    <name type="scientific">Hexamita inflata</name>
    <dbReference type="NCBI Taxonomy" id="28002"/>
    <lineage>
        <taxon>Eukaryota</taxon>
        <taxon>Metamonada</taxon>
        <taxon>Diplomonadida</taxon>
        <taxon>Hexamitidae</taxon>
        <taxon>Hexamitinae</taxon>
        <taxon>Hexamita</taxon>
    </lineage>
</organism>
<dbReference type="InterPro" id="IPR016039">
    <property type="entry name" value="Thiolase-like"/>
</dbReference>
<sequence>MQATLLTFQQQAVAALRGVGNFSAGLLQRFLALDKKTATLLLVALLPSLYAFYRALKYVVLKLVPVKVYVCDFAVFQTNDPAWKYSNTQMLEKSQNTGLSGKSLNFIRKLSRNNGIGKHVSYPPQVFTSSRSVEDARDEARSVIFPTVKELLEKTGIKASQIDVLVTNSSLFVPTPSLSSMIINEFKMKKDIHNFSLGGMGCSASPLGVDVVQAFLRDRNMKYAILVSTEVLTQHFYYEGNDLSMLLPHTLFRAGCSAVLFTNVNYKCKYELKHIVRTHIGADDCAHNCISQSVDVERTPGIRLEKSIIKNAQKAIMLNAPKVLGKVLSIDLKISYVLGRCFQYINWILQTRVRKIQTTYPKFQLPNFKKAVQNFCIHTGGRGVLDSLQEQFGLSDELIAASRASLYMYGNTSSASIWYELAYHEHTGAVQKGNTVWQVAFGSGFKCNSIILKALKTVTKETRTLFDRFNPDYVFDPKEVERDVISPEMMKADFEKIAAENQKTRDDAEWEKVKLKFMDRILGEHAVDKETPETSK</sequence>
<gene>
    <name evidence="6" type="ORF">HINF_LOCUS16944</name>
    <name evidence="7" type="ORF">HINF_LOCUS62518</name>
</gene>
<dbReference type="GO" id="GO:0016020">
    <property type="term" value="C:membrane"/>
    <property type="evidence" value="ECO:0007669"/>
    <property type="project" value="InterPro"/>
</dbReference>
<feature type="domain" description="FAE" evidence="4">
    <location>
        <begin position="67"/>
        <end position="338"/>
    </location>
</feature>
<keyword evidence="3" id="KW-0012">Acyltransferase</keyword>
<comment type="caution">
    <text evidence="6">The sequence shown here is derived from an EMBL/GenBank/DDBJ whole genome shotgun (WGS) entry which is preliminary data.</text>
</comment>
<dbReference type="GO" id="GO:0006633">
    <property type="term" value="P:fatty acid biosynthetic process"/>
    <property type="evidence" value="ECO:0007669"/>
    <property type="project" value="InterPro"/>
</dbReference>
<dbReference type="CDD" id="cd00831">
    <property type="entry name" value="CHS_like"/>
    <property type="match status" value="1"/>
</dbReference>
<evidence type="ECO:0000313" key="7">
    <source>
        <dbReference type="EMBL" id="CAL6085090.1"/>
    </source>
</evidence>
<evidence type="ECO:0000256" key="1">
    <source>
        <dbReference type="ARBA" id="ARBA00005531"/>
    </source>
</evidence>
<accession>A0AA86P2P0</accession>
<reference evidence="7 8" key="2">
    <citation type="submission" date="2024-07" db="EMBL/GenBank/DDBJ databases">
        <authorList>
            <person name="Akdeniz Z."/>
        </authorList>
    </citation>
    <scope>NUCLEOTIDE SEQUENCE [LARGE SCALE GENOMIC DNA]</scope>
</reference>
<dbReference type="AlphaFoldDB" id="A0AA86P2P0"/>
<evidence type="ECO:0000259" key="5">
    <source>
        <dbReference type="Pfam" id="PF08541"/>
    </source>
</evidence>
<evidence type="ECO:0000256" key="3">
    <source>
        <dbReference type="PIRNR" id="PIRNR036417"/>
    </source>
</evidence>
<comment type="similarity">
    <text evidence="1 3">Belongs to the thiolase-like superfamily. Chalcone/stilbene synthases family.</text>
</comment>
<dbReference type="Pfam" id="PF08392">
    <property type="entry name" value="FAE1_CUT1_RppA"/>
    <property type="match status" value="1"/>
</dbReference>
<keyword evidence="8" id="KW-1185">Reference proteome</keyword>
<reference evidence="6" key="1">
    <citation type="submission" date="2023-06" db="EMBL/GenBank/DDBJ databases">
        <authorList>
            <person name="Kurt Z."/>
        </authorList>
    </citation>
    <scope>NUCLEOTIDE SEQUENCE</scope>
</reference>
<evidence type="ECO:0000313" key="8">
    <source>
        <dbReference type="Proteomes" id="UP001642409"/>
    </source>
</evidence>
<evidence type="ECO:0000259" key="4">
    <source>
        <dbReference type="Pfam" id="PF08392"/>
    </source>
</evidence>
<dbReference type="InterPro" id="IPR013601">
    <property type="entry name" value="FAE1_typ3_polyketide_synth"/>
</dbReference>
<evidence type="ECO:0000256" key="2">
    <source>
        <dbReference type="ARBA" id="ARBA00022679"/>
    </source>
</evidence>
<dbReference type="EMBL" id="CATOUU010000429">
    <property type="protein sequence ID" value="CAI9929299.1"/>
    <property type="molecule type" value="Genomic_DNA"/>
</dbReference>
<dbReference type="GO" id="GO:0016747">
    <property type="term" value="F:acyltransferase activity, transferring groups other than amino-acyl groups"/>
    <property type="evidence" value="ECO:0007669"/>
    <property type="project" value="InterPro"/>
</dbReference>
<name>A0AA86P2P0_9EUKA</name>
<dbReference type="Gene3D" id="3.40.47.10">
    <property type="match status" value="2"/>
</dbReference>
<dbReference type="EMBL" id="CAXDID020000383">
    <property type="protein sequence ID" value="CAL6085090.1"/>
    <property type="molecule type" value="Genomic_DNA"/>
</dbReference>
<proteinExistence type="inferred from homology"/>
<dbReference type="PIRSF" id="PIRSF036417">
    <property type="entry name" value="3-ktacl-CoA_syn"/>
    <property type="match status" value="1"/>
</dbReference>